<dbReference type="OrthoDB" id="2240312at2759"/>
<gene>
    <name evidence="2" type="ORF">PAXRUDRAFT_204436</name>
</gene>
<evidence type="ECO:0000256" key="1">
    <source>
        <dbReference type="SAM" id="MobiDB-lite"/>
    </source>
</evidence>
<dbReference type="HOGENOM" id="CLU_1161469_0_0_1"/>
<evidence type="ECO:0000313" key="3">
    <source>
        <dbReference type="Proteomes" id="UP000054538"/>
    </source>
</evidence>
<sequence length="239" mass="27222">MISFVTDVAHRAIVWKERELRLKRRSRAWRHGEQVKFTPLWRADFDAHIAPSAIEHAVNVVGASHRSHKQYFRSLFSFYGLSDHDDTKPRNPSIKYRTASPLAAPSLPVHAPDGDHPTGRPADPEAGADGTYVAPSGAPSVLHQEIYTPLIRPPSAWGIDPLNCLSRTYMREVTRTQRGRSRDLEEEELIPDGTDEEELEAELREDDELDRRDRKMAGKYERCLWDAVGCMDEYDSDSD</sequence>
<feature type="region of interest" description="Disordered" evidence="1">
    <location>
        <begin position="85"/>
        <end position="132"/>
    </location>
</feature>
<dbReference type="EMBL" id="KN824927">
    <property type="protein sequence ID" value="KIK97627.1"/>
    <property type="molecule type" value="Genomic_DNA"/>
</dbReference>
<dbReference type="InParanoid" id="A0A0D0DHE7"/>
<organism evidence="2 3">
    <name type="scientific">Paxillus rubicundulus Ve08.2h10</name>
    <dbReference type="NCBI Taxonomy" id="930991"/>
    <lineage>
        <taxon>Eukaryota</taxon>
        <taxon>Fungi</taxon>
        <taxon>Dikarya</taxon>
        <taxon>Basidiomycota</taxon>
        <taxon>Agaricomycotina</taxon>
        <taxon>Agaricomycetes</taxon>
        <taxon>Agaricomycetidae</taxon>
        <taxon>Boletales</taxon>
        <taxon>Paxilineae</taxon>
        <taxon>Paxillaceae</taxon>
        <taxon>Paxillus</taxon>
    </lineage>
</organism>
<protein>
    <submittedName>
        <fullName evidence="2">Uncharacterized protein</fullName>
    </submittedName>
</protein>
<reference evidence="3" key="2">
    <citation type="submission" date="2015-01" db="EMBL/GenBank/DDBJ databases">
        <title>Evolutionary Origins and Diversification of the Mycorrhizal Mutualists.</title>
        <authorList>
            <consortium name="DOE Joint Genome Institute"/>
            <consortium name="Mycorrhizal Genomics Consortium"/>
            <person name="Kohler A."/>
            <person name="Kuo A."/>
            <person name="Nagy L.G."/>
            <person name="Floudas D."/>
            <person name="Copeland A."/>
            <person name="Barry K.W."/>
            <person name="Cichocki N."/>
            <person name="Veneault-Fourrey C."/>
            <person name="LaButti K."/>
            <person name="Lindquist E.A."/>
            <person name="Lipzen A."/>
            <person name="Lundell T."/>
            <person name="Morin E."/>
            <person name="Murat C."/>
            <person name="Riley R."/>
            <person name="Ohm R."/>
            <person name="Sun H."/>
            <person name="Tunlid A."/>
            <person name="Henrissat B."/>
            <person name="Grigoriev I.V."/>
            <person name="Hibbett D.S."/>
            <person name="Martin F."/>
        </authorList>
    </citation>
    <scope>NUCLEOTIDE SEQUENCE [LARGE SCALE GENOMIC DNA]</scope>
    <source>
        <strain evidence="3">Ve08.2h10</strain>
    </source>
</reference>
<proteinExistence type="predicted"/>
<evidence type="ECO:0000313" key="2">
    <source>
        <dbReference type="EMBL" id="KIK97627.1"/>
    </source>
</evidence>
<feature type="region of interest" description="Disordered" evidence="1">
    <location>
        <begin position="174"/>
        <end position="212"/>
    </location>
</feature>
<dbReference type="Proteomes" id="UP000054538">
    <property type="component" value="Unassembled WGS sequence"/>
</dbReference>
<keyword evidence="3" id="KW-1185">Reference proteome</keyword>
<dbReference type="AlphaFoldDB" id="A0A0D0DHE7"/>
<feature type="compositionally biased region" description="Acidic residues" evidence="1">
    <location>
        <begin position="184"/>
        <end position="208"/>
    </location>
</feature>
<name>A0A0D0DHE7_9AGAM</name>
<accession>A0A0D0DHE7</accession>
<feature type="compositionally biased region" description="Basic and acidic residues" evidence="1">
    <location>
        <begin position="174"/>
        <end position="183"/>
    </location>
</feature>
<reference evidence="2 3" key="1">
    <citation type="submission" date="2014-04" db="EMBL/GenBank/DDBJ databases">
        <authorList>
            <consortium name="DOE Joint Genome Institute"/>
            <person name="Kuo A."/>
            <person name="Kohler A."/>
            <person name="Jargeat P."/>
            <person name="Nagy L.G."/>
            <person name="Floudas D."/>
            <person name="Copeland A."/>
            <person name="Barry K.W."/>
            <person name="Cichocki N."/>
            <person name="Veneault-Fourrey C."/>
            <person name="LaButti K."/>
            <person name="Lindquist E.A."/>
            <person name="Lipzen A."/>
            <person name="Lundell T."/>
            <person name="Morin E."/>
            <person name="Murat C."/>
            <person name="Sun H."/>
            <person name="Tunlid A."/>
            <person name="Henrissat B."/>
            <person name="Grigoriev I.V."/>
            <person name="Hibbett D.S."/>
            <person name="Martin F."/>
            <person name="Nordberg H.P."/>
            <person name="Cantor M.N."/>
            <person name="Hua S.X."/>
        </authorList>
    </citation>
    <scope>NUCLEOTIDE SEQUENCE [LARGE SCALE GENOMIC DNA]</scope>
    <source>
        <strain evidence="2 3">Ve08.2h10</strain>
    </source>
</reference>